<dbReference type="PROSITE" id="PS00063">
    <property type="entry name" value="ALDOKETO_REDUCTASE_3"/>
    <property type="match status" value="1"/>
</dbReference>
<dbReference type="EMBL" id="CMVM020000210">
    <property type="status" value="NOT_ANNOTATED_CDS"/>
    <property type="molecule type" value="Genomic_DNA"/>
</dbReference>
<evidence type="ECO:0000259" key="4">
    <source>
        <dbReference type="Pfam" id="PF00248"/>
    </source>
</evidence>
<dbReference type="PRINTS" id="PR00069">
    <property type="entry name" value="ALDKETRDTASE"/>
</dbReference>
<dbReference type="OMA" id="RYNYPFR"/>
<dbReference type="PANTHER" id="PTHR11732">
    <property type="entry name" value="ALDO/KETO REDUCTASE"/>
    <property type="match status" value="1"/>
</dbReference>
<evidence type="ECO:0000256" key="2">
    <source>
        <dbReference type="PIRSR" id="PIRSR000097-2"/>
    </source>
</evidence>
<organism evidence="5 6">
    <name type="scientific">Onchocerca volvulus</name>
    <dbReference type="NCBI Taxonomy" id="6282"/>
    <lineage>
        <taxon>Eukaryota</taxon>
        <taxon>Metazoa</taxon>
        <taxon>Ecdysozoa</taxon>
        <taxon>Nematoda</taxon>
        <taxon>Chromadorea</taxon>
        <taxon>Rhabditida</taxon>
        <taxon>Spirurina</taxon>
        <taxon>Spiruromorpha</taxon>
        <taxon>Filarioidea</taxon>
        <taxon>Onchocercidae</taxon>
        <taxon>Onchocerca</taxon>
    </lineage>
</organism>
<reference evidence="5" key="2">
    <citation type="submission" date="2022-06" db="UniProtKB">
        <authorList>
            <consortium name="EnsemblMetazoa"/>
        </authorList>
    </citation>
    <scope>IDENTIFICATION</scope>
</reference>
<evidence type="ECO:0000256" key="1">
    <source>
        <dbReference type="PIRSR" id="PIRSR000097-1"/>
    </source>
</evidence>
<dbReference type="FunFam" id="3.20.20.100:FF:000029">
    <property type="entry name" value="Aldo-keto reductase"/>
    <property type="match status" value="1"/>
</dbReference>
<feature type="domain" description="NADP-dependent oxidoreductase" evidence="4">
    <location>
        <begin position="19"/>
        <end position="303"/>
    </location>
</feature>
<evidence type="ECO:0000313" key="6">
    <source>
        <dbReference type="Proteomes" id="UP000024404"/>
    </source>
</evidence>
<feature type="binding site" evidence="2">
    <location>
        <position position="114"/>
    </location>
    <ligand>
        <name>substrate</name>
    </ligand>
</feature>
<dbReference type="PIRSF" id="PIRSF000097">
    <property type="entry name" value="AKR"/>
    <property type="match status" value="1"/>
</dbReference>
<accession>A0A8R1Y079</accession>
<dbReference type="SUPFAM" id="SSF51430">
    <property type="entry name" value="NAD(P)-linked oxidoreductase"/>
    <property type="match status" value="1"/>
</dbReference>
<reference evidence="6" key="1">
    <citation type="submission" date="2013-10" db="EMBL/GenBank/DDBJ databases">
        <title>Genome sequencing of Onchocerca volvulus.</title>
        <authorList>
            <person name="Cotton J."/>
            <person name="Tsai J."/>
            <person name="Stanley E."/>
            <person name="Tracey A."/>
            <person name="Holroyd N."/>
            <person name="Lustigman S."/>
            <person name="Berriman M."/>
        </authorList>
    </citation>
    <scope>NUCLEOTIDE SEQUENCE</scope>
</reference>
<dbReference type="AlphaFoldDB" id="A0A8R1Y079"/>
<dbReference type="Pfam" id="PF00248">
    <property type="entry name" value="Aldo_ket_red"/>
    <property type="match status" value="1"/>
</dbReference>
<sequence>MVKFDTVKLATGADLPLFGLGTWLSTDPIAFTTALKTALDAGYPLIDTAYIYRNEAIIGKVLQEYFTSGKLKREDIFITTKLPYIAHKPDEIEEMVKKQLKDLQVDYFDLYLIHCPCPCKHRPEHTPDNCKPLLEDGHLVPELVDHLETWKVLEDLYKKGILKAIGLSNFNEEQIQNILDHATVKPHNLQVEAHLYWPQKELHELCKKNNITMTSYATLGSPGRAAAIPDFYWPIGEPMKDPLVLQLSEKHKKSPAQILLRHMTQRDICVIPKSINPDRILENFNIFDFELTEEEMKQLDSVKKRVRLILIDPIFDHPWYPFKDVDLSKMKRAYLTKI</sequence>
<feature type="site" description="Lowers pKa of active site Tyr" evidence="3">
    <location>
        <position position="81"/>
    </location>
</feature>
<dbReference type="EnsemblMetazoa" id="OVOC7492.2">
    <property type="protein sequence ID" value="OVOC7492.2"/>
    <property type="gene ID" value="WBGene00244301"/>
</dbReference>
<feature type="active site" description="Proton donor" evidence="1">
    <location>
        <position position="52"/>
    </location>
</feature>
<evidence type="ECO:0000313" key="5">
    <source>
        <dbReference type="EnsemblMetazoa" id="OVOC7492.2"/>
    </source>
</evidence>
<protein>
    <submittedName>
        <fullName evidence="5">Aldo_ket_red domain-containing protein</fullName>
    </submittedName>
</protein>
<dbReference type="Gene3D" id="3.20.20.100">
    <property type="entry name" value="NADP-dependent oxidoreductase domain"/>
    <property type="match status" value="1"/>
</dbReference>
<keyword evidence="6" id="KW-1185">Reference proteome</keyword>
<proteinExistence type="predicted"/>
<name>A0A8R1Y079_ONCVO</name>
<dbReference type="Proteomes" id="UP000024404">
    <property type="component" value="Unassembled WGS sequence"/>
</dbReference>
<dbReference type="InterPro" id="IPR036812">
    <property type="entry name" value="NAD(P)_OxRdtase_dom_sf"/>
</dbReference>
<dbReference type="InterPro" id="IPR023210">
    <property type="entry name" value="NADP_OxRdtase_dom"/>
</dbReference>
<dbReference type="InterPro" id="IPR020471">
    <property type="entry name" value="AKR"/>
</dbReference>
<evidence type="ECO:0000256" key="3">
    <source>
        <dbReference type="PIRSR" id="PIRSR000097-3"/>
    </source>
</evidence>
<dbReference type="GO" id="GO:0016491">
    <property type="term" value="F:oxidoreductase activity"/>
    <property type="evidence" value="ECO:0007669"/>
    <property type="project" value="InterPro"/>
</dbReference>
<dbReference type="EnsemblMetazoa" id="OVOC7492.1">
    <property type="protein sequence ID" value="OVOC7492.1"/>
    <property type="gene ID" value="WBGene00244301"/>
</dbReference>
<dbReference type="InterPro" id="IPR018170">
    <property type="entry name" value="Aldo/ket_reductase_CS"/>
</dbReference>